<dbReference type="HOGENOM" id="CLU_2499531_0_0_1"/>
<reference evidence="1 2" key="1">
    <citation type="submission" date="2014-04" db="EMBL/GenBank/DDBJ databases">
        <authorList>
            <consortium name="DOE Joint Genome Institute"/>
            <person name="Kuo A."/>
            <person name="Girlanda M."/>
            <person name="Perotto S."/>
            <person name="Kohler A."/>
            <person name="Nagy L.G."/>
            <person name="Floudas D."/>
            <person name="Copeland A."/>
            <person name="Barry K.W."/>
            <person name="Cichocki N."/>
            <person name="Veneault-Fourrey C."/>
            <person name="LaButti K."/>
            <person name="Lindquist E.A."/>
            <person name="Lipzen A."/>
            <person name="Lundell T."/>
            <person name="Morin E."/>
            <person name="Murat C."/>
            <person name="Sun H."/>
            <person name="Tunlid A."/>
            <person name="Henrissat B."/>
            <person name="Grigoriev I.V."/>
            <person name="Hibbett D.S."/>
            <person name="Martin F."/>
            <person name="Nordberg H.P."/>
            <person name="Cantor M.N."/>
            <person name="Hua S.X."/>
        </authorList>
    </citation>
    <scope>NUCLEOTIDE SEQUENCE [LARGE SCALE GENOMIC DNA]</scope>
    <source>
        <strain evidence="1 2">MUT 4182</strain>
    </source>
</reference>
<keyword evidence="2" id="KW-1185">Reference proteome</keyword>
<dbReference type="Proteomes" id="UP000054248">
    <property type="component" value="Unassembled WGS sequence"/>
</dbReference>
<evidence type="ECO:0000313" key="1">
    <source>
        <dbReference type="EMBL" id="KIO22473.1"/>
    </source>
</evidence>
<dbReference type="EMBL" id="KN823108">
    <property type="protein sequence ID" value="KIO22473.1"/>
    <property type="molecule type" value="Genomic_DNA"/>
</dbReference>
<reference evidence="2" key="2">
    <citation type="submission" date="2015-01" db="EMBL/GenBank/DDBJ databases">
        <title>Evolutionary Origins and Diversification of the Mycorrhizal Mutualists.</title>
        <authorList>
            <consortium name="DOE Joint Genome Institute"/>
            <consortium name="Mycorrhizal Genomics Consortium"/>
            <person name="Kohler A."/>
            <person name="Kuo A."/>
            <person name="Nagy L.G."/>
            <person name="Floudas D."/>
            <person name="Copeland A."/>
            <person name="Barry K.W."/>
            <person name="Cichocki N."/>
            <person name="Veneault-Fourrey C."/>
            <person name="LaButti K."/>
            <person name="Lindquist E.A."/>
            <person name="Lipzen A."/>
            <person name="Lundell T."/>
            <person name="Morin E."/>
            <person name="Murat C."/>
            <person name="Riley R."/>
            <person name="Ohm R."/>
            <person name="Sun H."/>
            <person name="Tunlid A."/>
            <person name="Henrissat B."/>
            <person name="Grigoriev I.V."/>
            <person name="Hibbett D.S."/>
            <person name="Martin F."/>
        </authorList>
    </citation>
    <scope>NUCLEOTIDE SEQUENCE [LARGE SCALE GENOMIC DNA]</scope>
    <source>
        <strain evidence="2">MUT 4182</strain>
    </source>
</reference>
<dbReference type="AlphaFoldDB" id="A0A0C3KM91"/>
<protein>
    <submittedName>
        <fullName evidence="1">Uncharacterized protein</fullName>
    </submittedName>
</protein>
<organism evidence="1 2">
    <name type="scientific">Tulasnella calospora MUT 4182</name>
    <dbReference type="NCBI Taxonomy" id="1051891"/>
    <lineage>
        <taxon>Eukaryota</taxon>
        <taxon>Fungi</taxon>
        <taxon>Dikarya</taxon>
        <taxon>Basidiomycota</taxon>
        <taxon>Agaricomycotina</taxon>
        <taxon>Agaricomycetes</taxon>
        <taxon>Cantharellales</taxon>
        <taxon>Tulasnellaceae</taxon>
        <taxon>Tulasnella</taxon>
    </lineage>
</organism>
<accession>A0A0C3KM91</accession>
<proteinExistence type="predicted"/>
<name>A0A0C3KM91_9AGAM</name>
<gene>
    <name evidence="1" type="ORF">M407DRAFT_27969</name>
</gene>
<evidence type="ECO:0000313" key="2">
    <source>
        <dbReference type="Proteomes" id="UP000054248"/>
    </source>
</evidence>
<sequence>MPDDDKYRNRVSKDLFNGHLLLPSLRQDLLLTGIARPTRPPPTSTTLDLDLDHPQLRPPSTSTVISTLDPTLWIPVLTSGLLRVSW</sequence>